<evidence type="ECO:0000313" key="9">
    <source>
        <dbReference type="EMBL" id="OQW87549.1"/>
    </source>
</evidence>
<evidence type="ECO:0000256" key="4">
    <source>
        <dbReference type="ARBA" id="ARBA00022679"/>
    </source>
</evidence>
<dbReference type="Gene3D" id="2.10.70.100">
    <property type="match status" value="1"/>
</dbReference>
<keyword evidence="4" id="KW-0808">Transferase</keyword>
<dbReference type="GO" id="GO:0000155">
    <property type="term" value="F:phosphorelay sensor kinase activity"/>
    <property type="evidence" value="ECO:0007669"/>
    <property type="project" value="InterPro"/>
</dbReference>
<dbReference type="CDD" id="cd00130">
    <property type="entry name" value="PAS"/>
    <property type="match status" value="2"/>
</dbReference>
<dbReference type="Pfam" id="PF00512">
    <property type="entry name" value="HisKA"/>
    <property type="match status" value="1"/>
</dbReference>
<protein>
    <recommendedName>
        <fullName evidence="2">histidine kinase</fullName>
        <ecNumber evidence="2">2.7.13.3</ecNumber>
    </recommendedName>
</protein>
<dbReference type="PROSITE" id="PS50112">
    <property type="entry name" value="PAS"/>
    <property type="match status" value="1"/>
</dbReference>
<dbReference type="InterPro" id="IPR052162">
    <property type="entry name" value="Sensor_kinase/Photoreceptor"/>
</dbReference>
<dbReference type="InterPro" id="IPR005467">
    <property type="entry name" value="His_kinase_dom"/>
</dbReference>
<comment type="caution">
    <text evidence="9">The sequence shown here is derived from an EMBL/GenBank/DDBJ whole genome shotgun (WGS) entry which is preliminary data.</text>
</comment>
<dbReference type="PANTHER" id="PTHR43304:SF1">
    <property type="entry name" value="PAC DOMAIN-CONTAINING PROTEIN"/>
    <property type="match status" value="1"/>
</dbReference>
<dbReference type="GO" id="GO:0006355">
    <property type="term" value="P:regulation of DNA-templated transcription"/>
    <property type="evidence" value="ECO:0007669"/>
    <property type="project" value="InterPro"/>
</dbReference>
<dbReference type="CDD" id="cd00082">
    <property type="entry name" value="HisKA"/>
    <property type="match status" value="1"/>
</dbReference>
<organism evidence="9 10">
    <name type="scientific">Rhodoferax ferrireducens</name>
    <dbReference type="NCBI Taxonomy" id="192843"/>
    <lineage>
        <taxon>Bacteria</taxon>
        <taxon>Pseudomonadati</taxon>
        <taxon>Pseudomonadota</taxon>
        <taxon>Betaproteobacteria</taxon>
        <taxon>Burkholderiales</taxon>
        <taxon>Comamonadaceae</taxon>
        <taxon>Rhodoferax</taxon>
    </lineage>
</organism>
<dbReference type="PANTHER" id="PTHR43304">
    <property type="entry name" value="PHYTOCHROME-LIKE PROTEIN CPH1"/>
    <property type="match status" value="1"/>
</dbReference>
<dbReference type="InterPro" id="IPR003594">
    <property type="entry name" value="HATPase_dom"/>
</dbReference>
<dbReference type="NCBIfam" id="TIGR00229">
    <property type="entry name" value="sensory_box"/>
    <property type="match status" value="1"/>
</dbReference>
<dbReference type="InterPro" id="IPR013767">
    <property type="entry name" value="PAS_fold"/>
</dbReference>
<sequence>MQNEALHEAQVVLEESRDRYVDLFEMAPIGYLTLSVSGMIDEVNLSGARLLNEPRQTLLHKRFAHYVVPADLNAWHTFWQQALQHDGRHRGEIDLKGKDGTETTVRLQCSAIRSTGRLMGVRLMLTDISDLKKALADTQTREDRLQLAKAASGLGLFDDQLLGGPHLLDDRFREIWGFTPKQPISFHDIVAAIHPDDRHGMQTALARAVNPRGDGRYFARYRVINQISGATHFVAAVGRVYFSNGQAVRMIGTVKDITEHTQLEQEVQARRSAMDLLARQQVASHTAAAIAHEINQPLTSVSAFSEAALHMLQEGVTQPQKLTRALEGAVQQAQRAGHALHELLEFLHRSETTTERLDLNQVVAQALTLTHEGSCSGFTVVFEQAPALPPVQANRLQVQKVVVNLVHNACEAMHSAGITGAAVKIRVAVHPMSDIPMAQVSVVDSGPGFNTDDAKRAFTPFFTTKSNGIGLGLAISRALIEANGGQLWLDPAPGAGAALHFSLPFAS</sequence>
<dbReference type="InterPro" id="IPR000700">
    <property type="entry name" value="PAS-assoc_C"/>
</dbReference>
<dbReference type="Pfam" id="PF02518">
    <property type="entry name" value="HATPase_c"/>
    <property type="match status" value="1"/>
</dbReference>
<dbReference type="Gene3D" id="3.30.565.10">
    <property type="entry name" value="Histidine kinase-like ATPase, C-terminal domain"/>
    <property type="match status" value="1"/>
</dbReference>
<dbReference type="InterPro" id="IPR036890">
    <property type="entry name" value="HATPase_C_sf"/>
</dbReference>
<dbReference type="SMART" id="SM00091">
    <property type="entry name" value="PAS"/>
    <property type="match status" value="2"/>
</dbReference>
<dbReference type="SMART" id="SM00388">
    <property type="entry name" value="HisKA"/>
    <property type="match status" value="1"/>
</dbReference>
<evidence type="ECO:0000259" key="8">
    <source>
        <dbReference type="PROSITE" id="PS50113"/>
    </source>
</evidence>
<dbReference type="EC" id="2.7.13.3" evidence="2"/>
<dbReference type="SUPFAM" id="SSF47384">
    <property type="entry name" value="Homodimeric domain of signal transducing histidine kinase"/>
    <property type="match status" value="1"/>
</dbReference>
<dbReference type="SUPFAM" id="SSF55785">
    <property type="entry name" value="PYP-like sensor domain (PAS domain)"/>
    <property type="match status" value="2"/>
</dbReference>
<dbReference type="InterPro" id="IPR013655">
    <property type="entry name" value="PAS_fold_3"/>
</dbReference>
<dbReference type="SMART" id="SM00387">
    <property type="entry name" value="HATPase_c"/>
    <property type="match status" value="1"/>
</dbReference>
<dbReference type="InterPro" id="IPR003661">
    <property type="entry name" value="HisK_dim/P_dom"/>
</dbReference>
<dbReference type="PRINTS" id="PR00344">
    <property type="entry name" value="BCTRLSENSOR"/>
</dbReference>
<accession>A0A1W9KT02</accession>
<dbReference type="Gene3D" id="3.30.450.20">
    <property type="entry name" value="PAS domain"/>
    <property type="match status" value="2"/>
</dbReference>
<feature type="domain" description="PAS" evidence="7">
    <location>
        <begin position="169"/>
        <end position="212"/>
    </location>
</feature>
<comment type="catalytic activity">
    <reaction evidence="1">
        <text>ATP + protein L-histidine = ADP + protein N-phospho-L-histidine.</text>
        <dbReference type="EC" id="2.7.13.3"/>
    </reaction>
</comment>
<dbReference type="Proteomes" id="UP000192505">
    <property type="component" value="Unassembled WGS sequence"/>
</dbReference>
<dbReference type="Pfam" id="PF00989">
    <property type="entry name" value="PAS"/>
    <property type="match status" value="1"/>
</dbReference>
<dbReference type="AlphaFoldDB" id="A0A1W9KT02"/>
<dbReference type="InterPro" id="IPR035965">
    <property type="entry name" value="PAS-like_dom_sf"/>
</dbReference>
<evidence type="ECO:0000256" key="5">
    <source>
        <dbReference type="ARBA" id="ARBA00022777"/>
    </source>
</evidence>
<evidence type="ECO:0000259" key="6">
    <source>
        <dbReference type="PROSITE" id="PS50109"/>
    </source>
</evidence>
<evidence type="ECO:0000313" key="10">
    <source>
        <dbReference type="Proteomes" id="UP000192505"/>
    </source>
</evidence>
<keyword evidence="3" id="KW-0597">Phosphoprotein</keyword>
<dbReference type="InterPro" id="IPR036097">
    <property type="entry name" value="HisK_dim/P_sf"/>
</dbReference>
<keyword evidence="5" id="KW-0418">Kinase</keyword>
<dbReference type="InterPro" id="IPR000014">
    <property type="entry name" value="PAS"/>
</dbReference>
<dbReference type="InterPro" id="IPR004358">
    <property type="entry name" value="Sig_transdc_His_kin-like_C"/>
</dbReference>
<name>A0A1W9KT02_9BURK</name>
<evidence type="ECO:0000256" key="2">
    <source>
        <dbReference type="ARBA" id="ARBA00012438"/>
    </source>
</evidence>
<reference evidence="9 10" key="1">
    <citation type="submission" date="2017-01" db="EMBL/GenBank/DDBJ databases">
        <title>Novel large sulfur bacteria in the metagenomes of groundwater-fed chemosynthetic microbial mats in the Lake Huron basin.</title>
        <authorList>
            <person name="Sharrar A.M."/>
            <person name="Flood B.E."/>
            <person name="Bailey J.V."/>
            <person name="Jones D.S."/>
            <person name="Biddanda B."/>
            <person name="Ruberg S.A."/>
            <person name="Marcus D.N."/>
            <person name="Dick G.J."/>
        </authorList>
    </citation>
    <scope>NUCLEOTIDE SEQUENCE [LARGE SCALE GENOMIC DNA]</scope>
    <source>
        <strain evidence="9">A7</strain>
    </source>
</reference>
<gene>
    <name evidence="9" type="ORF">BWK72_13185</name>
</gene>
<dbReference type="Gene3D" id="1.10.287.130">
    <property type="match status" value="1"/>
</dbReference>
<feature type="domain" description="Histidine kinase" evidence="6">
    <location>
        <begin position="289"/>
        <end position="507"/>
    </location>
</feature>
<dbReference type="SUPFAM" id="SSF55874">
    <property type="entry name" value="ATPase domain of HSP90 chaperone/DNA topoisomerase II/histidine kinase"/>
    <property type="match status" value="1"/>
</dbReference>
<feature type="domain" description="PAC" evidence="8">
    <location>
        <begin position="217"/>
        <end position="269"/>
    </location>
</feature>
<dbReference type="PROSITE" id="PS50109">
    <property type="entry name" value="HIS_KIN"/>
    <property type="match status" value="1"/>
</dbReference>
<dbReference type="SMART" id="SM00086">
    <property type="entry name" value="PAC"/>
    <property type="match status" value="2"/>
</dbReference>
<evidence type="ECO:0000256" key="3">
    <source>
        <dbReference type="ARBA" id="ARBA00022553"/>
    </source>
</evidence>
<proteinExistence type="predicted"/>
<dbReference type="PROSITE" id="PS50113">
    <property type="entry name" value="PAC"/>
    <property type="match status" value="1"/>
</dbReference>
<evidence type="ECO:0000259" key="7">
    <source>
        <dbReference type="PROSITE" id="PS50112"/>
    </source>
</evidence>
<dbReference type="Pfam" id="PF08447">
    <property type="entry name" value="PAS_3"/>
    <property type="match status" value="1"/>
</dbReference>
<dbReference type="InterPro" id="IPR001610">
    <property type="entry name" value="PAC"/>
</dbReference>
<evidence type="ECO:0000256" key="1">
    <source>
        <dbReference type="ARBA" id="ARBA00000085"/>
    </source>
</evidence>
<dbReference type="EMBL" id="MTEI01000008">
    <property type="protein sequence ID" value="OQW87549.1"/>
    <property type="molecule type" value="Genomic_DNA"/>
</dbReference>